<keyword evidence="3" id="KW-1185">Reference proteome</keyword>
<name>A0A6P6Y6J3_DERPT</name>
<dbReference type="SMART" id="SM00848">
    <property type="entry name" value="Inhibitor_I29"/>
    <property type="match status" value="1"/>
</dbReference>
<evidence type="ECO:0000259" key="2">
    <source>
        <dbReference type="SMART" id="SM00848"/>
    </source>
</evidence>
<dbReference type="RefSeq" id="XP_027200910.1">
    <property type="nucleotide sequence ID" value="XM_027345109.1"/>
</dbReference>
<evidence type="ECO:0000313" key="4">
    <source>
        <dbReference type="RefSeq" id="XP_027200910.1"/>
    </source>
</evidence>
<feature type="domain" description="Cathepsin propeptide inhibitor" evidence="2">
    <location>
        <begin position="32"/>
        <end position="84"/>
    </location>
</feature>
<proteinExistence type="predicted"/>
<accession>A0A6P6Y6J3</accession>
<feature type="non-terminal residue" evidence="4">
    <location>
        <position position="88"/>
    </location>
</feature>
<evidence type="ECO:0000313" key="3">
    <source>
        <dbReference type="Proteomes" id="UP000515146"/>
    </source>
</evidence>
<dbReference type="KEGG" id="dpte:113794944"/>
<dbReference type="InterPro" id="IPR038765">
    <property type="entry name" value="Papain-like_cys_pep_sf"/>
</dbReference>
<protein>
    <submittedName>
        <fullName evidence="4">Peptidase 1-like</fullName>
    </submittedName>
</protein>
<dbReference type="SUPFAM" id="SSF54001">
    <property type="entry name" value="Cysteine proteinases"/>
    <property type="match status" value="1"/>
</dbReference>
<keyword evidence="1" id="KW-0732">Signal</keyword>
<evidence type="ECO:0000256" key="1">
    <source>
        <dbReference type="SAM" id="SignalP"/>
    </source>
</evidence>
<reference evidence="4" key="1">
    <citation type="submission" date="2025-08" db="UniProtKB">
        <authorList>
            <consortium name="RefSeq"/>
        </authorList>
    </citation>
    <scope>IDENTIFICATION</scope>
    <source>
        <strain evidence="4">Airmid</strain>
    </source>
</reference>
<sequence length="88" mass="10230">MKFIFAIFVVITTVLLIFSNVLARPSSLIRTFDEFKVVFNKTYATDEQEENARENFQESLKYVQSTDNPSVAINHLSDLSLEEFENQF</sequence>
<organism evidence="3 4">
    <name type="scientific">Dermatophagoides pteronyssinus</name>
    <name type="common">European house dust mite</name>
    <dbReference type="NCBI Taxonomy" id="6956"/>
    <lineage>
        <taxon>Eukaryota</taxon>
        <taxon>Metazoa</taxon>
        <taxon>Ecdysozoa</taxon>
        <taxon>Arthropoda</taxon>
        <taxon>Chelicerata</taxon>
        <taxon>Arachnida</taxon>
        <taxon>Acari</taxon>
        <taxon>Acariformes</taxon>
        <taxon>Sarcoptiformes</taxon>
        <taxon>Astigmata</taxon>
        <taxon>Psoroptidia</taxon>
        <taxon>Analgoidea</taxon>
        <taxon>Pyroglyphidae</taxon>
        <taxon>Dermatophagoidinae</taxon>
        <taxon>Dermatophagoides</taxon>
    </lineage>
</organism>
<dbReference type="Pfam" id="PF08246">
    <property type="entry name" value="Inhibitor_I29"/>
    <property type="match status" value="1"/>
</dbReference>
<dbReference type="Proteomes" id="UP000515146">
    <property type="component" value="Unplaced"/>
</dbReference>
<gene>
    <name evidence="4" type="primary">LOC113794944</name>
</gene>
<dbReference type="AlphaFoldDB" id="A0A6P6Y6J3"/>
<dbReference type="InterPro" id="IPR013201">
    <property type="entry name" value="Prot_inhib_I29"/>
</dbReference>
<dbReference type="Gene3D" id="3.90.70.10">
    <property type="entry name" value="Cysteine proteinases"/>
    <property type="match status" value="1"/>
</dbReference>
<feature type="chain" id="PRO_5028190015" evidence="1">
    <location>
        <begin position="24"/>
        <end position="88"/>
    </location>
</feature>
<dbReference type="InParanoid" id="A0A6P6Y6J3"/>
<feature type="signal peptide" evidence="1">
    <location>
        <begin position="1"/>
        <end position="23"/>
    </location>
</feature>
<dbReference type="OrthoDB" id="10253408at2759"/>